<gene>
    <name evidence="1" type="ORF">Pro02_45880</name>
</gene>
<reference evidence="1" key="1">
    <citation type="submission" date="2021-01" db="EMBL/GenBank/DDBJ databases">
        <title>Whole genome shotgun sequence of Planobispora rosea NBRC 15558.</title>
        <authorList>
            <person name="Komaki H."/>
            <person name="Tamura T."/>
        </authorList>
    </citation>
    <scope>NUCLEOTIDE SEQUENCE</scope>
    <source>
        <strain evidence="1">NBRC 15558</strain>
    </source>
</reference>
<dbReference type="RefSeq" id="WP_189242627.1">
    <property type="nucleotide sequence ID" value="NZ_BMQP01000018.1"/>
</dbReference>
<evidence type="ECO:0000313" key="1">
    <source>
        <dbReference type="EMBL" id="GIH86180.1"/>
    </source>
</evidence>
<protein>
    <submittedName>
        <fullName evidence="1">Uncharacterized protein</fullName>
    </submittedName>
</protein>
<dbReference type="AlphaFoldDB" id="A0A8J3WEB3"/>
<keyword evidence="2" id="KW-1185">Reference proteome</keyword>
<comment type="caution">
    <text evidence="1">The sequence shown here is derived from an EMBL/GenBank/DDBJ whole genome shotgun (WGS) entry which is preliminary data.</text>
</comment>
<organism evidence="1 2">
    <name type="scientific">Planobispora rosea</name>
    <dbReference type="NCBI Taxonomy" id="35762"/>
    <lineage>
        <taxon>Bacteria</taxon>
        <taxon>Bacillati</taxon>
        <taxon>Actinomycetota</taxon>
        <taxon>Actinomycetes</taxon>
        <taxon>Streptosporangiales</taxon>
        <taxon>Streptosporangiaceae</taxon>
        <taxon>Planobispora</taxon>
    </lineage>
</organism>
<sequence length="77" mass="7929">MTLTATLSLVLRVLVNVLGLPVVAGVILTLGGATGTTTDLGVQAETAPTVTVEDLLRLTEKEVVEKVKSKNGAKSRA</sequence>
<accession>A0A8J3WEB3</accession>
<dbReference type="Proteomes" id="UP000655044">
    <property type="component" value="Unassembled WGS sequence"/>
</dbReference>
<name>A0A8J3WEB3_PLARO</name>
<evidence type="ECO:0000313" key="2">
    <source>
        <dbReference type="Proteomes" id="UP000655044"/>
    </source>
</evidence>
<proteinExistence type="predicted"/>
<dbReference type="EMBL" id="BOOI01000044">
    <property type="protein sequence ID" value="GIH86180.1"/>
    <property type="molecule type" value="Genomic_DNA"/>
</dbReference>